<proteinExistence type="predicted"/>
<evidence type="ECO:0000256" key="1">
    <source>
        <dbReference type="SAM" id="Phobius"/>
    </source>
</evidence>
<keyword evidence="1" id="KW-0472">Membrane</keyword>
<feature type="transmembrane region" description="Helical" evidence="1">
    <location>
        <begin position="95"/>
        <end position="120"/>
    </location>
</feature>
<dbReference type="InParanoid" id="M3YSH5"/>
<dbReference type="Ensembl" id="ENSMPUT00000014513.1">
    <property type="protein sequence ID" value="ENSMPUP00000014285.1"/>
    <property type="gene ID" value="ENSMPUG00000014393.1"/>
</dbReference>
<evidence type="ECO:0000313" key="2">
    <source>
        <dbReference type="Ensembl" id="ENSMPUP00000014285.1"/>
    </source>
</evidence>
<evidence type="ECO:0008006" key="3">
    <source>
        <dbReference type="Google" id="ProtNLM"/>
    </source>
</evidence>
<name>M3YSH5_MUSPF</name>
<dbReference type="EMBL" id="AEYP01001099">
    <property type="status" value="NOT_ANNOTATED_CDS"/>
    <property type="molecule type" value="Genomic_DNA"/>
</dbReference>
<sequence>MILGKSTHILLSPAWPLVSSFMLLLLSNMRLVGSGSSLTLAPELLLGPWQAPWLLTHTRGYMAHPGLLPSPLLLPTPCQCQEGNLGTWQLLHASALLPLAAGLIGVLLTGLGVFSAAVGYTSMPVQLAMLAEQSYPPPQGFLSLWLLLWLLLALPLLSSEPPFLAVLQPMWGLAYAAGTLQCLELSQALQEGLLCRALAGHRPLAFPPHMAWLSCPPGPHPIGVRSLAPGLPYMASRPKVKAQPSSCQAWGLGSRSGRATERGAHFSSGTPLWAAREEEMLQEGIQASLVRGPHSVLRAHDGCLSPVSVAAAAGAHGFPTELAVVASTATGRMEGALAGGVGSEVGTEVLVTQGRGCLPTPKGPGPL</sequence>
<organism evidence="2">
    <name type="scientific">Mustela putorius furo</name>
    <name type="common">European domestic ferret</name>
    <name type="synonym">Mustela furo</name>
    <dbReference type="NCBI Taxonomy" id="9669"/>
    <lineage>
        <taxon>Eukaryota</taxon>
        <taxon>Metazoa</taxon>
        <taxon>Chordata</taxon>
        <taxon>Craniata</taxon>
        <taxon>Vertebrata</taxon>
        <taxon>Euteleostomi</taxon>
        <taxon>Mammalia</taxon>
        <taxon>Eutheria</taxon>
        <taxon>Laurasiatheria</taxon>
        <taxon>Carnivora</taxon>
        <taxon>Caniformia</taxon>
        <taxon>Musteloidea</taxon>
        <taxon>Mustelidae</taxon>
        <taxon>Mustelinae</taxon>
        <taxon>Mustela</taxon>
    </lineage>
</organism>
<dbReference type="GeneTree" id="ENSGT00390000013711"/>
<feature type="transmembrane region" description="Helical" evidence="1">
    <location>
        <begin position="140"/>
        <end position="157"/>
    </location>
</feature>
<dbReference type="STRING" id="9669.ENSMPUP00000014285"/>
<dbReference type="AlphaFoldDB" id="M3YSH5"/>
<feature type="transmembrane region" description="Helical" evidence="1">
    <location>
        <begin position="6"/>
        <end position="26"/>
    </location>
</feature>
<dbReference type="HOGENOM" id="CLU_060547_0_0_1"/>
<keyword evidence="1" id="KW-1133">Transmembrane helix</keyword>
<dbReference type="eggNOG" id="KOG2632">
    <property type="taxonomic scope" value="Eukaryota"/>
</dbReference>
<accession>M3YSH5</accession>
<keyword evidence="1" id="KW-0812">Transmembrane</keyword>
<reference evidence="2" key="1">
    <citation type="submission" date="2024-06" db="UniProtKB">
        <authorList>
            <consortium name="Ensembl"/>
        </authorList>
    </citation>
    <scope>IDENTIFICATION</scope>
</reference>
<protein>
    <recommendedName>
        <fullName evidence="3">Rhomboid domain containing 3</fullName>
    </recommendedName>
</protein>